<protein>
    <submittedName>
        <fullName evidence="1">Uncharacterized protein</fullName>
    </submittedName>
</protein>
<name>A0A1R4HHA7_9GAMM</name>
<dbReference type="AlphaFoldDB" id="A0A1R4HHA7"/>
<keyword evidence="2" id="KW-1185">Reference proteome</keyword>
<proteinExistence type="predicted"/>
<sequence length="47" mass="5015">MTGSRPWGATIRLASSAAKSSVLLIMPTMSLNGWHGSGSVHDRHVPR</sequence>
<dbReference type="EMBL" id="FUKI01000153">
    <property type="protein sequence ID" value="SJM95599.1"/>
    <property type="molecule type" value="Genomic_DNA"/>
</dbReference>
<reference evidence="2" key="1">
    <citation type="submission" date="2017-02" db="EMBL/GenBank/DDBJ databases">
        <authorList>
            <person name="Daims H."/>
        </authorList>
    </citation>
    <scope>NUCLEOTIDE SEQUENCE [LARGE SCALE GENOMIC DNA]</scope>
</reference>
<evidence type="ECO:0000313" key="1">
    <source>
        <dbReference type="EMBL" id="SJM95599.1"/>
    </source>
</evidence>
<accession>A0A1R4HHA7</accession>
<dbReference type="Proteomes" id="UP000195667">
    <property type="component" value="Unassembled WGS sequence"/>
</dbReference>
<organism evidence="1 2">
    <name type="scientific">Crenothrix polyspora</name>
    <dbReference type="NCBI Taxonomy" id="360316"/>
    <lineage>
        <taxon>Bacteria</taxon>
        <taxon>Pseudomonadati</taxon>
        <taxon>Pseudomonadota</taxon>
        <taxon>Gammaproteobacteria</taxon>
        <taxon>Methylococcales</taxon>
        <taxon>Crenotrichaceae</taxon>
        <taxon>Crenothrix</taxon>
    </lineage>
</organism>
<evidence type="ECO:0000313" key="2">
    <source>
        <dbReference type="Proteomes" id="UP000195667"/>
    </source>
</evidence>
<gene>
    <name evidence="1" type="ORF">CRENPOLYSF1_740007</name>
</gene>